<sequence>MNDRTASNDGQQFDRLPATATDRVVAGRPTREEIIQWWNSRFGISPTIWDYHTFWEKGNGKIWAVAAEYVSPLPIEGVGLRILRTRQEHWKPSTNAVQRFGTHASKNVLTLEDEAALRFADGTDQSLPRWNGDWGYLIVAHKIAGKSEPIGVGLYLHDELRSTVPKGRREDLS</sequence>
<proteinExistence type="predicted"/>
<dbReference type="STRING" id="362976.HQ_2636A"/>
<keyword evidence="4" id="KW-1185">Reference proteome</keyword>
<dbReference type="InterPro" id="IPR055546">
    <property type="entry name" value="DUF7122"/>
</dbReference>
<dbReference type="HOGENOM" id="CLU_135996_0_0_2"/>
<evidence type="ECO:0000259" key="2">
    <source>
        <dbReference type="Pfam" id="PF23437"/>
    </source>
</evidence>
<evidence type="ECO:0000256" key="1">
    <source>
        <dbReference type="SAM" id="MobiDB-lite"/>
    </source>
</evidence>
<dbReference type="Pfam" id="PF23437">
    <property type="entry name" value="DUF7122"/>
    <property type="match status" value="1"/>
</dbReference>
<reference evidence="3 4" key="1">
    <citation type="journal article" date="2006" name="BMC Genomics">
        <title>The genome of the square archaeon Haloquadratum walsbyi: life at the limits of water activity.</title>
        <authorList>
            <person name="Bolhuis H.H."/>
            <person name="Palm P.P."/>
            <person name="Wende A.W."/>
            <person name="Falb M.M."/>
            <person name="Rampp M.M."/>
            <person name="Rodriguez-Valera F.F."/>
            <person name="Pfeiffer F.F."/>
            <person name="Oesterhelt D.D."/>
        </authorList>
    </citation>
    <scope>NUCLEOTIDE SEQUENCE [LARGE SCALE GENOMIC DNA]</scope>
    <source>
        <strain evidence="4">DSM 16790 / HBSQ001</strain>
    </source>
</reference>
<protein>
    <recommendedName>
        <fullName evidence="2">DUF7122 domain-containing protein</fullName>
    </recommendedName>
</protein>
<accession>Q18GZ8</accession>
<dbReference type="Proteomes" id="UP000001975">
    <property type="component" value="Chromosome"/>
</dbReference>
<dbReference type="EMBL" id="AM180088">
    <property type="protein sequence ID" value="CAJ52747.1"/>
    <property type="molecule type" value="Genomic_DNA"/>
</dbReference>
<gene>
    <name evidence="3" type="ordered locus">HQ_2636A</name>
</gene>
<dbReference type="KEGG" id="hwa:HQ_2636A"/>
<feature type="compositionally biased region" description="Polar residues" evidence="1">
    <location>
        <begin position="1"/>
        <end position="11"/>
    </location>
</feature>
<evidence type="ECO:0000313" key="4">
    <source>
        <dbReference type="Proteomes" id="UP000001975"/>
    </source>
</evidence>
<organism evidence="3 4">
    <name type="scientific">Haloquadratum walsbyi (strain DSM 16790 / HBSQ001)</name>
    <dbReference type="NCBI Taxonomy" id="362976"/>
    <lineage>
        <taxon>Archaea</taxon>
        <taxon>Methanobacteriati</taxon>
        <taxon>Methanobacteriota</taxon>
        <taxon>Stenosarchaea group</taxon>
        <taxon>Halobacteria</taxon>
        <taxon>Halobacteriales</taxon>
        <taxon>Haloferacaceae</taxon>
        <taxon>Haloquadratum</taxon>
    </lineage>
</organism>
<name>Q18GZ8_HALWD</name>
<feature type="domain" description="DUF7122" evidence="2">
    <location>
        <begin position="1"/>
        <end position="79"/>
    </location>
</feature>
<feature type="region of interest" description="Disordered" evidence="1">
    <location>
        <begin position="1"/>
        <end position="20"/>
    </location>
</feature>
<evidence type="ECO:0000313" key="3">
    <source>
        <dbReference type="EMBL" id="CAJ52747.1"/>
    </source>
</evidence>
<dbReference type="RefSeq" id="WP_011571863.1">
    <property type="nucleotide sequence ID" value="NC_008212.1"/>
</dbReference>
<dbReference type="eggNOG" id="arCOG02286">
    <property type="taxonomic scope" value="Archaea"/>
</dbReference>
<dbReference type="AlphaFoldDB" id="Q18GZ8"/>
<dbReference type="GeneID" id="4193052"/>